<accession>A0A0F8ZGX4</accession>
<gene>
    <name evidence="2" type="ORF">LCGC14_2696520</name>
</gene>
<reference evidence="2" key="1">
    <citation type="journal article" date="2015" name="Nature">
        <title>Complex archaea that bridge the gap between prokaryotes and eukaryotes.</title>
        <authorList>
            <person name="Spang A."/>
            <person name="Saw J.H."/>
            <person name="Jorgensen S.L."/>
            <person name="Zaremba-Niedzwiedzka K."/>
            <person name="Martijn J."/>
            <person name="Lind A.E."/>
            <person name="van Eijk R."/>
            <person name="Schleper C."/>
            <person name="Guy L."/>
            <person name="Ettema T.J."/>
        </authorList>
    </citation>
    <scope>NUCLEOTIDE SEQUENCE</scope>
</reference>
<dbReference type="SUPFAM" id="SSF52540">
    <property type="entry name" value="P-loop containing nucleoside triphosphate hydrolases"/>
    <property type="match status" value="1"/>
</dbReference>
<dbReference type="GO" id="GO:0008146">
    <property type="term" value="F:sulfotransferase activity"/>
    <property type="evidence" value="ECO:0007669"/>
    <property type="project" value="InterPro"/>
</dbReference>
<sequence>WGDVPSLRWRWEQYAKWWDHRHDPWLMAMPFEAMRDLQTDACEAIAGFLGLPTQEAGEKMESCINPYVSTTFRRGNVGDWAFEFTPALVDLAKQELGDWIIKLGYEDDDGWGI</sequence>
<evidence type="ECO:0000313" key="2">
    <source>
        <dbReference type="EMBL" id="KKK93072.1"/>
    </source>
</evidence>
<dbReference type="Gene3D" id="3.40.50.300">
    <property type="entry name" value="P-loop containing nucleotide triphosphate hydrolases"/>
    <property type="match status" value="1"/>
</dbReference>
<feature type="non-terminal residue" evidence="2">
    <location>
        <position position="1"/>
    </location>
</feature>
<dbReference type="InterPro" id="IPR000863">
    <property type="entry name" value="Sulfotransferase_dom"/>
</dbReference>
<protein>
    <recommendedName>
        <fullName evidence="1">Sulfotransferase domain-containing protein</fullName>
    </recommendedName>
</protein>
<name>A0A0F8ZGX4_9ZZZZ</name>
<feature type="domain" description="Sulfotransferase" evidence="1">
    <location>
        <begin position="11"/>
        <end position="90"/>
    </location>
</feature>
<dbReference type="Pfam" id="PF00685">
    <property type="entry name" value="Sulfotransfer_1"/>
    <property type="match status" value="1"/>
</dbReference>
<comment type="caution">
    <text evidence="2">The sequence shown here is derived from an EMBL/GenBank/DDBJ whole genome shotgun (WGS) entry which is preliminary data.</text>
</comment>
<proteinExistence type="predicted"/>
<dbReference type="AlphaFoldDB" id="A0A0F8ZGX4"/>
<evidence type="ECO:0000259" key="1">
    <source>
        <dbReference type="Pfam" id="PF00685"/>
    </source>
</evidence>
<dbReference type="EMBL" id="LAZR01047930">
    <property type="protein sequence ID" value="KKK93072.1"/>
    <property type="molecule type" value="Genomic_DNA"/>
</dbReference>
<organism evidence="2">
    <name type="scientific">marine sediment metagenome</name>
    <dbReference type="NCBI Taxonomy" id="412755"/>
    <lineage>
        <taxon>unclassified sequences</taxon>
        <taxon>metagenomes</taxon>
        <taxon>ecological metagenomes</taxon>
    </lineage>
</organism>
<dbReference type="InterPro" id="IPR027417">
    <property type="entry name" value="P-loop_NTPase"/>
</dbReference>